<protein>
    <submittedName>
        <fullName evidence="2">Uncharacterized protein</fullName>
    </submittedName>
</protein>
<name>A0A3P6CYK7_BRAOL</name>
<evidence type="ECO:0000256" key="1">
    <source>
        <dbReference type="SAM" id="MobiDB-lite"/>
    </source>
</evidence>
<evidence type="ECO:0000313" key="2">
    <source>
        <dbReference type="EMBL" id="VDD23743.1"/>
    </source>
</evidence>
<sequence>MKKAEQQGELEETSMQMDKKAPPPTTERIPATLRLGPIFDGEAGHEAAPKKKLGRPPASQRLGPSNPKKKVSTEEGTGAKPTERKKLGRPPSKRVVQQSPKLIRGSSSLKRKGQKDNTPHCRKKLITSGSRATN</sequence>
<gene>
    <name evidence="2" type="ORF">BOLC2T09655H</name>
</gene>
<dbReference type="EMBL" id="LR031874">
    <property type="protein sequence ID" value="VDD23743.1"/>
    <property type="molecule type" value="Genomic_DNA"/>
</dbReference>
<dbReference type="AlphaFoldDB" id="A0A3P6CYK7"/>
<feature type="region of interest" description="Disordered" evidence="1">
    <location>
        <begin position="1"/>
        <end position="134"/>
    </location>
</feature>
<organism evidence="2">
    <name type="scientific">Brassica oleracea</name>
    <name type="common">Wild cabbage</name>
    <dbReference type="NCBI Taxonomy" id="3712"/>
    <lineage>
        <taxon>Eukaryota</taxon>
        <taxon>Viridiplantae</taxon>
        <taxon>Streptophyta</taxon>
        <taxon>Embryophyta</taxon>
        <taxon>Tracheophyta</taxon>
        <taxon>Spermatophyta</taxon>
        <taxon>Magnoliopsida</taxon>
        <taxon>eudicotyledons</taxon>
        <taxon>Gunneridae</taxon>
        <taxon>Pentapetalae</taxon>
        <taxon>rosids</taxon>
        <taxon>malvids</taxon>
        <taxon>Brassicales</taxon>
        <taxon>Brassicaceae</taxon>
        <taxon>Brassiceae</taxon>
        <taxon>Brassica</taxon>
    </lineage>
</organism>
<feature type="compositionally biased region" description="Polar residues" evidence="1">
    <location>
        <begin position="95"/>
        <end position="108"/>
    </location>
</feature>
<accession>A0A3P6CYK7</accession>
<proteinExistence type="predicted"/>
<reference evidence="2" key="1">
    <citation type="submission" date="2018-11" db="EMBL/GenBank/DDBJ databases">
        <authorList>
            <consortium name="Genoscope - CEA"/>
            <person name="William W."/>
        </authorList>
    </citation>
    <scope>NUCLEOTIDE SEQUENCE</scope>
</reference>